<dbReference type="PANTHER" id="PTHR46648:SF1">
    <property type="entry name" value="ADENOSINE 5'-MONOPHOSPHORAMIDASE HNT1"/>
    <property type="match status" value="1"/>
</dbReference>
<evidence type="ECO:0000313" key="6">
    <source>
        <dbReference type="Proteomes" id="UP000295292"/>
    </source>
</evidence>
<feature type="domain" description="HIT" evidence="4">
    <location>
        <begin position="4"/>
        <end position="107"/>
    </location>
</feature>
<sequence length="137" mass="15174">MSTIFSKIISGEIPAYKVAESNDYLAFLDISPLTPGHVLVIPKTETDYIFDINDDEYMGMWVFAKIVAQGIKKVFPCRKVGVAVVGLEVAHAHIHLIPLNEVSDMNFEKAKLSLPTEEMTKIADDIRHAVVSITNGE</sequence>
<reference evidence="5 6" key="1">
    <citation type="submission" date="2019-03" db="EMBL/GenBank/DDBJ databases">
        <title>Genomic Encyclopedia of Archaeal and Bacterial Type Strains, Phase II (KMG-II): from individual species to whole genera.</title>
        <authorList>
            <person name="Goeker M."/>
        </authorList>
    </citation>
    <scope>NUCLEOTIDE SEQUENCE [LARGE SCALE GENOMIC DNA]</scope>
    <source>
        <strain evidence="5 6">DSM 28353</strain>
    </source>
</reference>
<feature type="active site" description="Tele-AMP-histidine intermediate" evidence="1">
    <location>
        <position position="93"/>
    </location>
</feature>
<dbReference type="GO" id="GO:0003824">
    <property type="term" value="F:catalytic activity"/>
    <property type="evidence" value="ECO:0007669"/>
    <property type="project" value="InterPro"/>
</dbReference>
<dbReference type="RefSeq" id="WP_133582787.1">
    <property type="nucleotide sequence ID" value="NZ_SNYV01000004.1"/>
</dbReference>
<dbReference type="PRINTS" id="PR00332">
    <property type="entry name" value="HISTRIAD"/>
</dbReference>
<dbReference type="EMBL" id="SNYV01000004">
    <property type="protein sequence ID" value="TDQ81256.1"/>
    <property type="molecule type" value="Genomic_DNA"/>
</dbReference>
<evidence type="ECO:0000256" key="2">
    <source>
        <dbReference type="PIRSR" id="PIRSR601310-3"/>
    </source>
</evidence>
<dbReference type="InterPro" id="IPR011146">
    <property type="entry name" value="HIT-like"/>
</dbReference>
<dbReference type="InterPro" id="IPR036265">
    <property type="entry name" value="HIT-like_sf"/>
</dbReference>
<organism evidence="5 6">
    <name type="scientific">Sphingobacterium yanglingense</name>
    <dbReference type="NCBI Taxonomy" id="1437280"/>
    <lineage>
        <taxon>Bacteria</taxon>
        <taxon>Pseudomonadati</taxon>
        <taxon>Bacteroidota</taxon>
        <taxon>Sphingobacteriia</taxon>
        <taxon>Sphingobacteriales</taxon>
        <taxon>Sphingobacteriaceae</taxon>
        <taxon>Sphingobacterium</taxon>
    </lineage>
</organism>
<name>A0A4R6WL32_9SPHI</name>
<dbReference type="GO" id="GO:0009117">
    <property type="term" value="P:nucleotide metabolic process"/>
    <property type="evidence" value="ECO:0007669"/>
    <property type="project" value="TreeGrafter"/>
</dbReference>
<dbReference type="OrthoDB" id="9784774at2"/>
<dbReference type="InterPro" id="IPR001310">
    <property type="entry name" value="Histidine_triad_HIT"/>
</dbReference>
<dbReference type="Proteomes" id="UP000295292">
    <property type="component" value="Unassembled WGS sequence"/>
</dbReference>
<proteinExistence type="predicted"/>
<dbReference type="Pfam" id="PF01230">
    <property type="entry name" value="HIT"/>
    <property type="match status" value="1"/>
</dbReference>
<protein>
    <submittedName>
        <fullName evidence="5">Histidine triad (HIT) family protein</fullName>
    </submittedName>
</protein>
<dbReference type="SUPFAM" id="SSF54197">
    <property type="entry name" value="HIT-like"/>
    <property type="match status" value="1"/>
</dbReference>
<dbReference type="AlphaFoldDB" id="A0A4R6WL32"/>
<evidence type="ECO:0000259" key="4">
    <source>
        <dbReference type="PROSITE" id="PS51084"/>
    </source>
</evidence>
<gene>
    <name evidence="5" type="ORF">CLV99_0377</name>
</gene>
<keyword evidence="6" id="KW-1185">Reference proteome</keyword>
<evidence type="ECO:0000256" key="1">
    <source>
        <dbReference type="PIRSR" id="PIRSR601310-1"/>
    </source>
</evidence>
<dbReference type="PROSITE" id="PS51084">
    <property type="entry name" value="HIT_2"/>
    <property type="match status" value="1"/>
</dbReference>
<evidence type="ECO:0000256" key="3">
    <source>
        <dbReference type="PROSITE-ProRule" id="PRU00464"/>
    </source>
</evidence>
<dbReference type="Gene3D" id="3.30.428.10">
    <property type="entry name" value="HIT-like"/>
    <property type="match status" value="1"/>
</dbReference>
<feature type="short sequence motif" description="Histidine triad motif" evidence="2 3">
    <location>
        <begin position="91"/>
        <end position="95"/>
    </location>
</feature>
<comment type="caution">
    <text evidence="5">The sequence shown here is derived from an EMBL/GenBank/DDBJ whole genome shotgun (WGS) entry which is preliminary data.</text>
</comment>
<dbReference type="PANTHER" id="PTHR46648">
    <property type="entry name" value="HIT FAMILY PROTEIN 1"/>
    <property type="match status" value="1"/>
</dbReference>
<evidence type="ECO:0000313" key="5">
    <source>
        <dbReference type="EMBL" id="TDQ81256.1"/>
    </source>
</evidence>
<accession>A0A4R6WL32</accession>